<accession>A0ABR7RU45</accession>
<evidence type="ECO:0000259" key="4">
    <source>
        <dbReference type="SMART" id="SM00062"/>
    </source>
</evidence>
<dbReference type="Proteomes" id="UP000626026">
    <property type="component" value="Unassembled WGS sequence"/>
</dbReference>
<dbReference type="SMART" id="SM00062">
    <property type="entry name" value="PBPb"/>
    <property type="match status" value="1"/>
</dbReference>
<sequence length="336" mass="35650">MAGLLAGVLAAWPGQAVAQGSGSATLDAVRARGALLCGVSGEIAGFSLADSRGVVQGMDADYCRAIAAATLGDANKVRFIHLSAQTRFTALQSGEIDVLIRNTGWSLTRESALGLLFGATNFWDGTGFIVRASAGVGKPAELGGAAICIRPGTSTELEVADFFRSRQIAFTPVMIAGVNEIQDAFLAGRCDAFATDASQLAGFRQNLGARAAEFTILPEAISSAPSGSMVRKGDDKWYDIVRWTHYALLTAEQFDVTSKNLDEAAKRDSPDIRRLLGVEGNIGQTMGLDNAWARNAVAQVGNYAELWARHMTPIGLERGINRLWTQGGLQFSPPVR</sequence>
<dbReference type="PANTHER" id="PTHR30085:SF7">
    <property type="entry name" value="AMINO-ACID ABC TRANSPORTER-BINDING PROTEIN YHDW-RELATED"/>
    <property type="match status" value="1"/>
</dbReference>
<keyword evidence="6" id="KW-1185">Reference proteome</keyword>
<organism evidence="5 6">
    <name type="scientific">Teichococcus aerophilus</name>
    <dbReference type="NCBI Taxonomy" id="1224513"/>
    <lineage>
        <taxon>Bacteria</taxon>
        <taxon>Pseudomonadati</taxon>
        <taxon>Pseudomonadota</taxon>
        <taxon>Alphaproteobacteria</taxon>
        <taxon>Acetobacterales</taxon>
        <taxon>Roseomonadaceae</taxon>
        <taxon>Roseomonas</taxon>
    </lineage>
</organism>
<dbReference type="SUPFAM" id="SSF53850">
    <property type="entry name" value="Periplasmic binding protein-like II"/>
    <property type="match status" value="1"/>
</dbReference>
<dbReference type="CDD" id="cd13692">
    <property type="entry name" value="PBP2_BztA"/>
    <property type="match status" value="1"/>
</dbReference>
<dbReference type="PANTHER" id="PTHR30085">
    <property type="entry name" value="AMINO ACID ABC TRANSPORTER PERMEASE"/>
    <property type="match status" value="1"/>
</dbReference>
<dbReference type="Gene3D" id="3.40.190.10">
    <property type="entry name" value="Periplasmic binding protein-like II"/>
    <property type="match status" value="2"/>
</dbReference>
<proteinExistence type="inferred from homology"/>
<keyword evidence="3" id="KW-0732">Signal</keyword>
<evidence type="ECO:0000313" key="6">
    <source>
        <dbReference type="Proteomes" id="UP000626026"/>
    </source>
</evidence>
<dbReference type="EMBL" id="JACTVA010000098">
    <property type="protein sequence ID" value="MBC9210077.1"/>
    <property type="molecule type" value="Genomic_DNA"/>
</dbReference>
<evidence type="ECO:0000256" key="3">
    <source>
        <dbReference type="ARBA" id="ARBA00022729"/>
    </source>
</evidence>
<dbReference type="InterPro" id="IPR051455">
    <property type="entry name" value="Bact_solute-bind_prot3"/>
</dbReference>
<evidence type="ECO:0000256" key="2">
    <source>
        <dbReference type="ARBA" id="ARBA00022448"/>
    </source>
</evidence>
<keyword evidence="2" id="KW-0813">Transport</keyword>
<evidence type="ECO:0000313" key="5">
    <source>
        <dbReference type="EMBL" id="MBC9210077.1"/>
    </source>
</evidence>
<comment type="similarity">
    <text evidence="1">Belongs to the bacterial solute-binding protein 3 family.</text>
</comment>
<protein>
    <submittedName>
        <fullName evidence="5">Amino acid ABC transporter substrate-binding protein</fullName>
    </submittedName>
</protein>
<dbReference type="InterPro" id="IPR001638">
    <property type="entry name" value="Solute-binding_3/MltF_N"/>
</dbReference>
<dbReference type="Pfam" id="PF00497">
    <property type="entry name" value="SBP_bac_3"/>
    <property type="match status" value="1"/>
</dbReference>
<comment type="caution">
    <text evidence="5">The sequence shown here is derived from an EMBL/GenBank/DDBJ whole genome shotgun (WGS) entry which is preliminary data.</text>
</comment>
<name>A0ABR7RU45_9PROT</name>
<evidence type="ECO:0000256" key="1">
    <source>
        <dbReference type="ARBA" id="ARBA00010333"/>
    </source>
</evidence>
<gene>
    <name evidence="5" type="ORF">IBL26_24845</name>
</gene>
<reference evidence="5 6" key="1">
    <citation type="journal article" date="2013" name="Int. J. Syst. Evol. Microbiol.">
        <title>Roseomonas aerophila sp. nov., isolated from air.</title>
        <authorList>
            <person name="Kim S.J."/>
            <person name="Weon H.Y."/>
            <person name="Ahn J.H."/>
            <person name="Hong S.B."/>
            <person name="Seok S.J."/>
            <person name="Whang K.S."/>
            <person name="Kwon S.W."/>
        </authorList>
    </citation>
    <scope>NUCLEOTIDE SEQUENCE [LARGE SCALE GENOMIC DNA]</scope>
    <source>
        <strain evidence="5 6">NBRC 108923</strain>
    </source>
</reference>
<feature type="domain" description="Solute-binding protein family 3/N-terminal" evidence="4">
    <location>
        <begin position="34"/>
        <end position="264"/>
    </location>
</feature>